<dbReference type="eggNOG" id="COG2513">
    <property type="taxonomic scope" value="Bacteria"/>
</dbReference>
<feature type="compositionally biased region" description="Basic residues" evidence="1">
    <location>
        <begin position="628"/>
        <end position="644"/>
    </location>
</feature>
<dbReference type="Proteomes" id="UP000027178">
    <property type="component" value="Unassembled WGS sequence"/>
</dbReference>
<dbReference type="PATRIC" id="fig|1348663.4.peg.902"/>
<comment type="caution">
    <text evidence="2">The sequence shown here is derived from an EMBL/GenBank/DDBJ whole genome shotgun (WGS) entry which is preliminary data.</text>
</comment>
<feature type="compositionally biased region" description="Low complexity" evidence="1">
    <location>
        <begin position="335"/>
        <end position="363"/>
    </location>
</feature>
<dbReference type="CDD" id="cd00377">
    <property type="entry name" value="ICL_PEPM"/>
    <property type="match status" value="1"/>
</dbReference>
<reference evidence="2 3" key="1">
    <citation type="submission" date="2014-05" db="EMBL/GenBank/DDBJ databases">
        <title>Draft Genome Sequence of Kitasatospora cheerisanensis KCTC 2395.</title>
        <authorList>
            <person name="Nam D.H."/>
        </authorList>
    </citation>
    <scope>NUCLEOTIDE SEQUENCE [LARGE SCALE GENOMIC DNA]</scope>
    <source>
        <strain evidence="2 3">KCTC 2395</strain>
    </source>
</reference>
<evidence type="ECO:0000313" key="3">
    <source>
        <dbReference type="Proteomes" id="UP000027178"/>
    </source>
</evidence>
<accession>A0A066Z1F0</accession>
<name>A0A066Z1F0_9ACTN</name>
<organism evidence="2 3">
    <name type="scientific">Kitasatospora cheerisanensis KCTC 2395</name>
    <dbReference type="NCBI Taxonomy" id="1348663"/>
    <lineage>
        <taxon>Bacteria</taxon>
        <taxon>Bacillati</taxon>
        <taxon>Actinomycetota</taxon>
        <taxon>Actinomycetes</taxon>
        <taxon>Kitasatosporales</taxon>
        <taxon>Streptomycetaceae</taxon>
        <taxon>Kitasatospora</taxon>
    </lineage>
</organism>
<sequence>MRAEAAVAHGGVERGEERVQAEAQLLLRGVDGLPGERLPQVLAAGGGGPDAGQQRFVVVHPGILSTPVSPVHRFARTSVSFSRRTAGAPAGCLRVMVNAHKSAVFRSLHTPARPLALANAWDVASARVVEAAGAPAIATTSAGTAWALGAPDGDRVPRDLVLEAVARIAAAVDVPVTADIEGGYGQRPAEVADTVSRVVDAGAVGINIEDGTRAPAAFAEHLAAAREAARKAGVDLFINARVDTYLRGLGDPATRLRDTLGRARSYIAAGADGIFAPGVSDPTLIGELATALPVPLNIMAGPAPPRSPPSEPWASPASASALPWPRPRTPRPEARPSACTAPATTRRSATASTTRSSTACSAAPVDPTGEQRPQQGRESAPATAGRRACSARPGPRRGRSGRRHRHESEVSSIDGAELPLEFAVVPVVGAGEPGGGGDGRGGGVVGVDVGGDGVGPLVAEPGDEGAGRFRGDASALPGGADHPGDLGGGAALVGGDGGLDGAGQAGGVGVGACVGVGVVELDHPVAPGLGGVERAGRPALVAGAESLGGIRGTADEVVQRGIRQDGGHLLGVLDPQGQQGQSVGADDGGLHAVLSWAGRTTGVHATSGSVPSAPAERSASPRSPVRMRGCRRHHHRSGPGRRWNRPSTWPSSSTVAAR</sequence>
<feature type="compositionally biased region" description="Low complexity" evidence="1">
    <location>
        <begin position="312"/>
        <end position="323"/>
    </location>
</feature>
<feature type="region of interest" description="Disordered" evidence="1">
    <location>
        <begin position="602"/>
        <end position="658"/>
    </location>
</feature>
<dbReference type="Gene3D" id="3.20.20.60">
    <property type="entry name" value="Phosphoenolpyruvate-binding domains"/>
    <property type="match status" value="1"/>
</dbReference>
<feature type="compositionally biased region" description="Polar residues" evidence="1">
    <location>
        <begin position="645"/>
        <end position="658"/>
    </location>
</feature>
<feature type="compositionally biased region" description="Basic residues" evidence="1">
    <location>
        <begin position="394"/>
        <end position="405"/>
    </location>
</feature>
<dbReference type="EMBL" id="JNBY01000041">
    <property type="protein sequence ID" value="KDN87322.1"/>
    <property type="molecule type" value="Genomic_DNA"/>
</dbReference>
<dbReference type="PANTHER" id="PTHR42905:SF16">
    <property type="entry name" value="CARBOXYPHOSPHONOENOLPYRUVATE PHOSPHONOMUTASE-LIKE PROTEIN (AFU_ORTHOLOGUE AFUA_5G07230)"/>
    <property type="match status" value="1"/>
</dbReference>
<dbReference type="InterPro" id="IPR039556">
    <property type="entry name" value="ICL/PEPM"/>
</dbReference>
<dbReference type="InterPro" id="IPR040442">
    <property type="entry name" value="Pyrv_kinase-like_dom_sf"/>
</dbReference>
<protein>
    <submittedName>
        <fullName evidence="2">Uncharacterized protein</fullName>
    </submittedName>
</protein>
<evidence type="ECO:0000256" key="1">
    <source>
        <dbReference type="SAM" id="MobiDB-lite"/>
    </source>
</evidence>
<dbReference type="SUPFAM" id="SSF51621">
    <property type="entry name" value="Phosphoenolpyruvate/pyruvate domain"/>
    <property type="match status" value="1"/>
</dbReference>
<dbReference type="HOGENOM" id="CLU_416640_0_0_11"/>
<proteinExistence type="predicted"/>
<feature type="compositionally biased region" description="Low complexity" evidence="1">
    <location>
        <begin position="609"/>
        <end position="627"/>
    </location>
</feature>
<feature type="compositionally biased region" description="Gly residues" evidence="1">
    <location>
        <begin position="431"/>
        <end position="454"/>
    </location>
</feature>
<gene>
    <name evidence="2" type="ORF">KCH_09490</name>
</gene>
<feature type="compositionally biased region" description="Pro residues" evidence="1">
    <location>
        <begin position="302"/>
        <end position="311"/>
    </location>
</feature>
<keyword evidence="3" id="KW-1185">Reference proteome</keyword>
<dbReference type="PANTHER" id="PTHR42905">
    <property type="entry name" value="PHOSPHOENOLPYRUVATE CARBOXYLASE"/>
    <property type="match status" value="1"/>
</dbReference>
<feature type="region of interest" description="Disordered" evidence="1">
    <location>
        <begin position="431"/>
        <end position="482"/>
    </location>
</feature>
<feature type="region of interest" description="Disordered" evidence="1">
    <location>
        <begin position="302"/>
        <end position="414"/>
    </location>
</feature>
<dbReference type="GO" id="GO:0003824">
    <property type="term" value="F:catalytic activity"/>
    <property type="evidence" value="ECO:0007669"/>
    <property type="project" value="InterPro"/>
</dbReference>
<dbReference type="AlphaFoldDB" id="A0A066Z1F0"/>
<dbReference type="InterPro" id="IPR015813">
    <property type="entry name" value="Pyrv/PenolPyrv_kinase-like_dom"/>
</dbReference>
<evidence type="ECO:0000313" key="2">
    <source>
        <dbReference type="EMBL" id="KDN87322.1"/>
    </source>
</evidence>
<dbReference type="Pfam" id="PF13714">
    <property type="entry name" value="PEP_mutase"/>
    <property type="match status" value="1"/>
</dbReference>